<dbReference type="RefSeq" id="XP_043012142.1">
    <property type="nucleotide sequence ID" value="XM_043151049.1"/>
</dbReference>
<dbReference type="CDD" id="cd02970">
    <property type="entry name" value="PRX_like2"/>
    <property type="match status" value="1"/>
</dbReference>
<dbReference type="InterPro" id="IPR032801">
    <property type="entry name" value="PXL2A/B/C"/>
</dbReference>
<protein>
    <submittedName>
        <fullName evidence="1">Uncharacterized protein</fullName>
    </submittedName>
</protein>
<comment type="caution">
    <text evidence="1">The sequence shown here is derived from an EMBL/GenBank/DDBJ whole genome shotgun (WGS) entry which is preliminary data.</text>
</comment>
<proteinExistence type="predicted"/>
<dbReference type="InterPro" id="IPR036249">
    <property type="entry name" value="Thioredoxin-like_sf"/>
</dbReference>
<name>A0A9P7UV81_9AGAR</name>
<dbReference type="KEGG" id="more:E1B28_006389"/>
<dbReference type="PANTHER" id="PTHR28630">
    <property type="match status" value="1"/>
</dbReference>
<evidence type="ECO:0000313" key="2">
    <source>
        <dbReference type="Proteomes" id="UP001049176"/>
    </source>
</evidence>
<dbReference type="EMBL" id="CM032183">
    <property type="protein sequence ID" value="KAG7095672.1"/>
    <property type="molecule type" value="Genomic_DNA"/>
</dbReference>
<dbReference type="Gene3D" id="3.40.30.10">
    <property type="entry name" value="Glutaredoxin"/>
    <property type="match status" value="1"/>
</dbReference>
<accession>A0A9P7UV81</accession>
<sequence>MVDASALEKASKVDVFDSKGSTINFGTIFASQKVVIVFTRHFFCGKCQAYIQQLAAVPAEALGNAQVEIVVIGCGDWQAISHYAERTGFSGKIYAEPTRVLYRSLGMDIETLATTPADQERPSYLAATGSRLKNALVSTWEGPLKHPSLLGKQGAISQLGGDFVFGPGNRCSFSHIMQHTEDHVEIQELMKHAGVTY</sequence>
<dbReference type="AlphaFoldDB" id="A0A9P7UV81"/>
<dbReference type="Pfam" id="PF13911">
    <property type="entry name" value="AhpC-TSA_2"/>
    <property type="match status" value="1"/>
</dbReference>
<dbReference type="GeneID" id="66075465"/>
<evidence type="ECO:0000313" key="1">
    <source>
        <dbReference type="EMBL" id="KAG7095672.1"/>
    </source>
</evidence>
<dbReference type="OrthoDB" id="40334at2759"/>
<dbReference type="SUPFAM" id="SSF52833">
    <property type="entry name" value="Thioredoxin-like"/>
    <property type="match status" value="1"/>
</dbReference>
<dbReference type="Proteomes" id="UP001049176">
    <property type="component" value="Chromosome 3"/>
</dbReference>
<keyword evidence="2" id="KW-1185">Reference proteome</keyword>
<gene>
    <name evidence="1" type="ORF">E1B28_006389</name>
</gene>
<dbReference type="PANTHER" id="PTHR28630:SF3">
    <property type="entry name" value="PEROXIREDOXIN-LIKE 2C"/>
    <property type="match status" value="1"/>
</dbReference>
<reference evidence="1" key="1">
    <citation type="journal article" date="2021" name="Genome Biol. Evol.">
        <title>The assembled and annotated genome of the fairy-ring fungus Marasmius oreades.</title>
        <authorList>
            <person name="Hiltunen M."/>
            <person name="Ament-Velasquez S.L."/>
            <person name="Johannesson H."/>
        </authorList>
    </citation>
    <scope>NUCLEOTIDE SEQUENCE</scope>
    <source>
        <strain evidence="1">03SP1</strain>
    </source>
</reference>
<organism evidence="1 2">
    <name type="scientific">Marasmius oreades</name>
    <name type="common">fairy-ring Marasmius</name>
    <dbReference type="NCBI Taxonomy" id="181124"/>
    <lineage>
        <taxon>Eukaryota</taxon>
        <taxon>Fungi</taxon>
        <taxon>Dikarya</taxon>
        <taxon>Basidiomycota</taxon>
        <taxon>Agaricomycotina</taxon>
        <taxon>Agaricomycetes</taxon>
        <taxon>Agaricomycetidae</taxon>
        <taxon>Agaricales</taxon>
        <taxon>Marasmiineae</taxon>
        <taxon>Marasmiaceae</taxon>
        <taxon>Marasmius</taxon>
    </lineage>
</organism>